<reference evidence="1 2" key="1">
    <citation type="submission" date="2016-07" db="EMBL/GenBank/DDBJ databases">
        <title>Draft genome of Scalindua rubra, obtained from a brine-seawater interface in the Red Sea, sheds light on salt adaptation in anammox bacteria.</title>
        <authorList>
            <person name="Speth D.R."/>
            <person name="Lagkouvardos I."/>
            <person name="Wang Y."/>
            <person name="Qian P.-Y."/>
            <person name="Dutilh B.E."/>
            <person name="Jetten M.S."/>
        </authorList>
    </citation>
    <scope>NUCLEOTIDE SEQUENCE [LARGE SCALE GENOMIC DNA]</scope>
    <source>
        <strain evidence="1">BSI-1</strain>
    </source>
</reference>
<comment type="caution">
    <text evidence="1">The sequence shown here is derived from an EMBL/GenBank/DDBJ whole genome shotgun (WGS) entry which is preliminary data.</text>
</comment>
<dbReference type="Gene3D" id="3.40.1260.10">
    <property type="entry name" value="DsrEFH-like"/>
    <property type="match status" value="1"/>
</dbReference>
<dbReference type="SUPFAM" id="SSF75169">
    <property type="entry name" value="DsrEFH-like"/>
    <property type="match status" value="1"/>
</dbReference>
<dbReference type="Pfam" id="PF04077">
    <property type="entry name" value="DsrH"/>
    <property type="match status" value="1"/>
</dbReference>
<organism evidence="1 2">
    <name type="scientific">Candidatus Scalindua rubra</name>
    <dbReference type="NCBI Taxonomy" id="1872076"/>
    <lineage>
        <taxon>Bacteria</taxon>
        <taxon>Pseudomonadati</taxon>
        <taxon>Planctomycetota</taxon>
        <taxon>Candidatus Brocadiia</taxon>
        <taxon>Candidatus Brocadiales</taxon>
        <taxon>Candidatus Scalinduaceae</taxon>
        <taxon>Candidatus Scalindua</taxon>
    </lineage>
</organism>
<dbReference type="GO" id="GO:0002143">
    <property type="term" value="P:tRNA wobble position uridine thiolation"/>
    <property type="evidence" value="ECO:0007669"/>
    <property type="project" value="InterPro"/>
</dbReference>
<sequence length="89" mass="10011">MANLYLIDKKYGNNGLKIAGQDKDAQIVLIQDGIYLDVKQFENSGNKVYAVIDDVEKRGCKENMSKEIELIDYGKLVDLILANKVINFA</sequence>
<dbReference type="AlphaFoldDB" id="A0A1E3XAK1"/>
<name>A0A1E3XAK1_9BACT</name>
<evidence type="ECO:0000313" key="2">
    <source>
        <dbReference type="Proteomes" id="UP000094056"/>
    </source>
</evidence>
<dbReference type="EMBL" id="MAYW01000055">
    <property type="protein sequence ID" value="ODS32619.1"/>
    <property type="molecule type" value="Genomic_DNA"/>
</dbReference>
<dbReference type="InterPro" id="IPR007215">
    <property type="entry name" value="Sulphur_relay_TusB/DsrH"/>
</dbReference>
<gene>
    <name evidence="1" type="primary">tusB</name>
    <name evidence="1" type="ORF">SCARUB_02271</name>
</gene>
<dbReference type="InterPro" id="IPR027396">
    <property type="entry name" value="DsrEFH-like"/>
</dbReference>
<accession>A0A1E3XAK1</accession>
<dbReference type="Proteomes" id="UP000094056">
    <property type="component" value="Unassembled WGS sequence"/>
</dbReference>
<protein>
    <submittedName>
        <fullName evidence="1">Protein TusB</fullName>
    </submittedName>
</protein>
<proteinExistence type="predicted"/>
<evidence type="ECO:0000313" key="1">
    <source>
        <dbReference type="EMBL" id="ODS32619.1"/>
    </source>
</evidence>
<dbReference type="GO" id="GO:0005737">
    <property type="term" value="C:cytoplasm"/>
    <property type="evidence" value="ECO:0007669"/>
    <property type="project" value="InterPro"/>
</dbReference>